<dbReference type="EMBL" id="JAIKTU010000006">
    <property type="protein sequence ID" value="MBY0755559.1"/>
    <property type="molecule type" value="Genomic_DNA"/>
</dbReference>
<dbReference type="Proteomes" id="UP001299068">
    <property type="component" value="Unassembled WGS sequence"/>
</dbReference>
<comment type="caution">
    <text evidence="3">The sequence shown here is derived from an EMBL/GenBank/DDBJ whole genome shotgun (WGS) entry which is preliminary data.</text>
</comment>
<dbReference type="InterPro" id="IPR003509">
    <property type="entry name" value="UPF0102_YraN-like"/>
</dbReference>
<name>A0ABS7KXL8_CLOSR</name>
<organism evidence="3 4">
    <name type="scientific">Clostridium sardiniense</name>
    <name type="common">Clostridium absonum</name>
    <dbReference type="NCBI Taxonomy" id="29369"/>
    <lineage>
        <taxon>Bacteria</taxon>
        <taxon>Bacillati</taxon>
        <taxon>Bacillota</taxon>
        <taxon>Clostridia</taxon>
        <taxon>Eubacteriales</taxon>
        <taxon>Clostridiaceae</taxon>
        <taxon>Clostridium</taxon>
    </lineage>
</organism>
<evidence type="ECO:0000256" key="1">
    <source>
        <dbReference type="ARBA" id="ARBA00006738"/>
    </source>
</evidence>
<keyword evidence="4" id="KW-1185">Reference proteome</keyword>
<dbReference type="InterPro" id="IPR011335">
    <property type="entry name" value="Restrct_endonuc-II-like"/>
</dbReference>
<comment type="similarity">
    <text evidence="1 2">Belongs to the UPF0102 family.</text>
</comment>
<dbReference type="SUPFAM" id="SSF52980">
    <property type="entry name" value="Restriction endonuclease-like"/>
    <property type="match status" value="1"/>
</dbReference>
<reference evidence="3 4" key="1">
    <citation type="journal article" date="2021" name="Cell Host Microbe">
        <title>in vivo commensal control of Clostridioides difficile virulence.</title>
        <authorList>
            <person name="Girinathan B.P."/>
            <person name="Dibenedetto N."/>
            <person name="Worley J.N."/>
            <person name="Peltier J."/>
            <person name="Arrieta-Ortiz M.L."/>
            <person name="Rupa Christinal Immanuel S."/>
            <person name="Lavin R."/>
            <person name="Delaney M.L."/>
            <person name="Cummins C."/>
            <person name="Hoffmann M."/>
            <person name="Luo Y."/>
            <person name="Gonzalez-Escalona N."/>
            <person name="Allard M."/>
            <person name="Onderdonk A.B."/>
            <person name="Gerber G.K."/>
            <person name="Sonenshein A.L."/>
            <person name="Baliga N."/>
            <person name="Dupuy B."/>
            <person name="Bry L."/>
        </authorList>
    </citation>
    <scope>NUCLEOTIDE SEQUENCE [LARGE SCALE GENOMIC DNA]</scope>
    <source>
        <strain evidence="3 4">DSM 599</strain>
    </source>
</reference>
<dbReference type="NCBIfam" id="NF009150">
    <property type="entry name" value="PRK12497.1-3"/>
    <property type="match status" value="1"/>
</dbReference>
<accession>A0ABS7KXL8</accession>
<evidence type="ECO:0000256" key="2">
    <source>
        <dbReference type="HAMAP-Rule" id="MF_00048"/>
    </source>
</evidence>
<dbReference type="PANTHER" id="PTHR34039">
    <property type="entry name" value="UPF0102 PROTEIN YRAN"/>
    <property type="match status" value="1"/>
</dbReference>
<dbReference type="Pfam" id="PF02021">
    <property type="entry name" value="UPF0102"/>
    <property type="match status" value="1"/>
</dbReference>
<dbReference type="Gene3D" id="3.40.1350.10">
    <property type="match status" value="1"/>
</dbReference>
<protein>
    <recommendedName>
        <fullName evidence="2">UPF0102 protein K5V21_08815</fullName>
    </recommendedName>
</protein>
<dbReference type="HAMAP" id="MF_00048">
    <property type="entry name" value="UPF0102"/>
    <property type="match status" value="1"/>
</dbReference>
<dbReference type="RefSeq" id="WP_221860932.1">
    <property type="nucleotide sequence ID" value="NZ_JAIKTU010000006.1"/>
</dbReference>
<sequence>MKKYNKYIGYYGEDLASNYLCSKDYIILERNYSNRFGEIDIICLKNDVLCFIEVKSRYDITFGRGIESISFSKIQNIKKLTKYFLLNNKFNDYFVRFDVIEVYLNHRNNTNNIIHTKDAFR</sequence>
<gene>
    <name evidence="3" type="ORF">K5V21_08815</name>
</gene>
<proteinExistence type="inferred from homology"/>
<evidence type="ECO:0000313" key="4">
    <source>
        <dbReference type="Proteomes" id="UP001299068"/>
    </source>
</evidence>
<dbReference type="PANTHER" id="PTHR34039:SF1">
    <property type="entry name" value="UPF0102 PROTEIN YRAN"/>
    <property type="match status" value="1"/>
</dbReference>
<evidence type="ECO:0000313" key="3">
    <source>
        <dbReference type="EMBL" id="MBY0755559.1"/>
    </source>
</evidence>
<dbReference type="InterPro" id="IPR011856">
    <property type="entry name" value="tRNA_endonuc-like_dom_sf"/>
</dbReference>